<protein>
    <submittedName>
        <fullName evidence="2">Uncharacterized protein</fullName>
    </submittedName>
</protein>
<feature type="region of interest" description="Disordered" evidence="1">
    <location>
        <begin position="58"/>
        <end position="107"/>
    </location>
</feature>
<accession>A0AAW0V4Z9</accession>
<dbReference type="Proteomes" id="UP001487740">
    <property type="component" value="Unassembled WGS sequence"/>
</dbReference>
<dbReference type="EMBL" id="JARAKH010000001">
    <property type="protein sequence ID" value="KAK8407404.1"/>
    <property type="molecule type" value="Genomic_DNA"/>
</dbReference>
<gene>
    <name evidence="2" type="ORF">O3P69_002142</name>
</gene>
<sequence>MLLLTVCSAPSRVWTEIDDWGENELDGGMVAILWSSLWVVVWACLCTTLEASHAGMTARSSDPNVQHGEGGQIFSDPNNLPDLALGRPDSIETDTPGPPLSPKDFEESGIMTVPHLDYLSASPTEHNTIDTSVQADPIELAGLFQGDIMLNRRDTLSDLAHGMPSRE</sequence>
<comment type="caution">
    <text evidence="2">The sequence shown here is derived from an EMBL/GenBank/DDBJ whole genome shotgun (WGS) entry which is preliminary data.</text>
</comment>
<reference evidence="2 3" key="1">
    <citation type="submission" date="2023-03" db="EMBL/GenBank/DDBJ databases">
        <title>High-quality genome of Scylla paramamosain provides insights in environmental adaptation.</title>
        <authorList>
            <person name="Zhang L."/>
        </authorList>
    </citation>
    <scope>NUCLEOTIDE SEQUENCE [LARGE SCALE GENOMIC DNA]</scope>
    <source>
        <strain evidence="2">LZ_2023a</strain>
        <tissue evidence="2">Muscle</tissue>
    </source>
</reference>
<dbReference type="AlphaFoldDB" id="A0AAW0V4Z9"/>
<organism evidence="2 3">
    <name type="scientific">Scylla paramamosain</name>
    <name type="common">Mud crab</name>
    <dbReference type="NCBI Taxonomy" id="85552"/>
    <lineage>
        <taxon>Eukaryota</taxon>
        <taxon>Metazoa</taxon>
        <taxon>Ecdysozoa</taxon>
        <taxon>Arthropoda</taxon>
        <taxon>Crustacea</taxon>
        <taxon>Multicrustacea</taxon>
        <taxon>Malacostraca</taxon>
        <taxon>Eumalacostraca</taxon>
        <taxon>Eucarida</taxon>
        <taxon>Decapoda</taxon>
        <taxon>Pleocyemata</taxon>
        <taxon>Brachyura</taxon>
        <taxon>Eubrachyura</taxon>
        <taxon>Portunoidea</taxon>
        <taxon>Portunidae</taxon>
        <taxon>Portuninae</taxon>
        <taxon>Scylla</taxon>
    </lineage>
</organism>
<proteinExistence type="predicted"/>
<evidence type="ECO:0000313" key="2">
    <source>
        <dbReference type="EMBL" id="KAK8407404.1"/>
    </source>
</evidence>
<evidence type="ECO:0000256" key="1">
    <source>
        <dbReference type="SAM" id="MobiDB-lite"/>
    </source>
</evidence>
<evidence type="ECO:0000313" key="3">
    <source>
        <dbReference type="Proteomes" id="UP001487740"/>
    </source>
</evidence>
<name>A0AAW0V4Z9_SCYPA</name>
<keyword evidence="3" id="KW-1185">Reference proteome</keyword>